<feature type="transmembrane region" description="Helical" evidence="1">
    <location>
        <begin position="63"/>
        <end position="84"/>
    </location>
</feature>
<feature type="transmembrane region" description="Helical" evidence="1">
    <location>
        <begin position="23"/>
        <end position="43"/>
    </location>
</feature>
<dbReference type="Pfam" id="PF03956">
    <property type="entry name" value="Lys_export"/>
    <property type="match status" value="1"/>
</dbReference>
<keyword evidence="1" id="KW-0472">Membrane</keyword>
<organism evidence="2 3">
    <name type="scientific">Heminiphilus faecis</name>
    <dbReference type="NCBI Taxonomy" id="2601703"/>
    <lineage>
        <taxon>Bacteria</taxon>
        <taxon>Pseudomonadati</taxon>
        <taxon>Bacteroidota</taxon>
        <taxon>Bacteroidia</taxon>
        <taxon>Bacteroidales</taxon>
        <taxon>Muribaculaceae</taxon>
        <taxon>Heminiphilus</taxon>
    </lineage>
</organism>
<keyword evidence="1" id="KW-1133">Transmembrane helix</keyword>
<keyword evidence="1" id="KW-0812">Transmembrane</keyword>
<protein>
    <submittedName>
        <fullName evidence="2">LysO family transporter</fullName>
    </submittedName>
</protein>
<proteinExistence type="predicted"/>
<accession>A0ABV4CYA3</accession>
<sequence length="91" mass="9684">MIVLIAIMLTGVATGLLLRNRRIPWISATITSLVWLLLFLLGLEAGANDAVIHGALSLGWQAIVLSLAATLGSAVAACILWKYITGKKSKR</sequence>
<gene>
    <name evidence="2" type="ORF">AAK873_12310</name>
</gene>
<name>A0ABV4CYA3_9BACT</name>
<keyword evidence="3" id="KW-1185">Reference proteome</keyword>
<dbReference type="Proteomes" id="UP001565200">
    <property type="component" value="Unassembled WGS sequence"/>
</dbReference>
<comment type="caution">
    <text evidence="2">The sequence shown here is derived from an EMBL/GenBank/DDBJ whole genome shotgun (WGS) entry which is preliminary data.</text>
</comment>
<evidence type="ECO:0000256" key="1">
    <source>
        <dbReference type="SAM" id="Phobius"/>
    </source>
</evidence>
<evidence type="ECO:0000313" key="3">
    <source>
        <dbReference type="Proteomes" id="UP001565200"/>
    </source>
</evidence>
<reference evidence="2 3" key="1">
    <citation type="submission" date="2024-03" db="EMBL/GenBank/DDBJ databases">
        <title>Mouse gut bacterial collection (mGBC) of GemPharmatech.</title>
        <authorList>
            <person name="He Y."/>
            <person name="Dong L."/>
            <person name="Wu D."/>
            <person name="Gao X."/>
            <person name="Lin Z."/>
        </authorList>
    </citation>
    <scope>NUCLEOTIDE SEQUENCE [LARGE SCALE GENOMIC DNA]</scope>
    <source>
        <strain evidence="2 3">54-13</strain>
    </source>
</reference>
<dbReference type="EMBL" id="JBCLPP010000044">
    <property type="protein sequence ID" value="MEY8246392.1"/>
    <property type="molecule type" value="Genomic_DNA"/>
</dbReference>
<evidence type="ECO:0000313" key="2">
    <source>
        <dbReference type="EMBL" id="MEY8246392.1"/>
    </source>
</evidence>
<dbReference type="InterPro" id="IPR005642">
    <property type="entry name" value="LysO"/>
</dbReference>
<dbReference type="RefSeq" id="WP_121699765.1">
    <property type="nucleotide sequence ID" value="NZ_JBCLPP010000044.1"/>
</dbReference>